<name>A0AAF0TMI5_SOLVR</name>
<dbReference type="AlphaFoldDB" id="A0AAF0TMI5"/>
<reference evidence="3" key="1">
    <citation type="submission" date="2023-08" db="EMBL/GenBank/DDBJ databases">
        <title>A de novo genome assembly of Solanum verrucosum Schlechtendal, a Mexican diploid species geographically isolated from the other diploid A-genome species in potato relatives.</title>
        <authorList>
            <person name="Hosaka K."/>
        </authorList>
    </citation>
    <scope>NUCLEOTIDE SEQUENCE</scope>
    <source>
        <tissue evidence="3">Young leaves</tissue>
    </source>
</reference>
<organism evidence="3 4">
    <name type="scientific">Solanum verrucosum</name>
    <dbReference type="NCBI Taxonomy" id="315347"/>
    <lineage>
        <taxon>Eukaryota</taxon>
        <taxon>Viridiplantae</taxon>
        <taxon>Streptophyta</taxon>
        <taxon>Embryophyta</taxon>
        <taxon>Tracheophyta</taxon>
        <taxon>Spermatophyta</taxon>
        <taxon>Magnoliopsida</taxon>
        <taxon>eudicotyledons</taxon>
        <taxon>Gunneridae</taxon>
        <taxon>Pentapetalae</taxon>
        <taxon>asterids</taxon>
        <taxon>lamiids</taxon>
        <taxon>Solanales</taxon>
        <taxon>Solanaceae</taxon>
        <taxon>Solanoideae</taxon>
        <taxon>Solaneae</taxon>
        <taxon>Solanum</taxon>
    </lineage>
</organism>
<protein>
    <recommendedName>
        <fullName evidence="2">DUF4283 domain-containing protein</fullName>
    </recommendedName>
</protein>
<accession>A0AAF0TMI5</accession>
<evidence type="ECO:0000313" key="3">
    <source>
        <dbReference type="EMBL" id="WMV25206.1"/>
    </source>
</evidence>
<feature type="region of interest" description="Disordered" evidence="1">
    <location>
        <begin position="597"/>
        <end position="643"/>
    </location>
</feature>
<sequence>MEDCIYFSVGFKSYDLERIKGTTGDWYEWTERSKRNVTRTSFNKKSMIWITQVMQEASKTKGNVVKRWRRLEPLSEIYCARNFNKYGRYLSLINIRGRMRSVIIIPELTLNSGWGNIADKMGRFLSSHRKEVESTKQRLVDNNYPFAEAVRSIKWSNKKGDGVNAQATLMKEEGIICINESSNTHSEVLQRSLVGDFEGRNNVLPNLAEVRSWANKFWRQSHGLNIYEMGAGKFLFEFAMETTAEQVLAGEWIWNNSRVQLEWWSPTLAATDMENKPTAIWTKIVGLPLHLWSETVFKAIGDLCGGWIETEEETQLRNHLKWARIKVKGDGSKIPKEVTIINAGISFSMQLWTEISARFTIVEEGKEKPVIQQLSRIYPEDKREESCGVSRRPRGEVLKRNFVGPTLNSKNLGPKPSNAGPIVQKHADITNLPVSSKRPMNFNEPSRGNHMAENKGLTEIKDLTAKFLEAFRNWETNTAKETSMATQVDGGERNSSCIQTEPGMIGSQQTSHEKGRGETNDTQSTEQDMQLQHIHDAKPVNFQLPNSQEDCETEASNWVNSHILDLSNTYGVAFEGFERETIALLMKIDERKIQLDKKGKGEAVSTPKSRGIGKNELKNLKSSLNEEVEGSRSRGRNLSLTYK</sequence>
<proteinExistence type="predicted"/>
<gene>
    <name evidence="3" type="ORF">MTR67_018591</name>
</gene>
<feature type="region of interest" description="Disordered" evidence="1">
    <location>
        <begin position="481"/>
        <end position="523"/>
    </location>
</feature>
<evidence type="ECO:0000259" key="2">
    <source>
        <dbReference type="Pfam" id="PF14111"/>
    </source>
</evidence>
<dbReference type="InterPro" id="IPR025558">
    <property type="entry name" value="DUF4283"/>
</dbReference>
<dbReference type="PANTHER" id="PTHR34427">
    <property type="entry name" value="DUF4283 DOMAIN PROTEIN"/>
    <property type="match status" value="1"/>
</dbReference>
<dbReference type="Proteomes" id="UP001234989">
    <property type="component" value="Chromosome 4"/>
</dbReference>
<feature type="domain" description="DUF4283" evidence="2">
    <location>
        <begin position="187"/>
        <end position="270"/>
    </location>
</feature>
<dbReference type="PANTHER" id="PTHR34427:SF10">
    <property type="entry name" value="DUF4283 DOMAIN-CONTAINING PROTEIN"/>
    <property type="match status" value="1"/>
</dbReference>
<keyword evidence="4" id="KW-1185">Reference proteome</keyword>
<dbReference type="Pfam" id="PF14111">
    <property type="entry name" value="DUF4283"/>
    <property type="match status" value="1"/>
</dbReference>
<dbReference type="EMBL" id="CP133615">
    <property type="protein sequence ID" value="WMV25206.1"/>
    <property type="molecule type" value="Genomic_DNA"/>
</dbReference>
<evidence type="ECO:0000256" key="1">
    <source>
        <dbReference type="SAM" id="MobiDB-lite"/>
    </source>
</evidence>
<evidence type="ECO:0000313" key="4">
    <source>
        <dbReference type="Proteomes" id="UP001234989"/>
    </source>
</evidence>